<sequence>MKHKALIVIMAACSFSLHAATDGEQLQREVQRLQQQTRELQAQLDRLQKQLVTRTSEKKSPVITKNASLPAQPIKKQEQKAKPAQTLSAPDAVHETPQAFHSSAVSVHALDAHPESLEFYPTALIADEHVVTYIAGTPVVSSPYLGSRPAFDGSDYIVNISSINRDIRLMQQRRRLYRAYQRIGYPIPQMPIIALSGKVEPVGSLGDTFFGNTVGDLNLGSSELDIAAALNEKVEAYMSLAYDDAPPESGGQRVDNSALFLNMGFVNIGNLDQSPYYFTAGQLYVPFGRFSSAMVSSPLTLRLARTNARPFILGYKSQHETGPFAAVYAFKSDTTLGNSGVGGFNLGYIFGHGDTTGEIGASIISALNDSTGMQFNGAMPGTTFGGFSSVTNGNEAVHKVPGVGVHGNVSFDRYNLTAEWVGSSGRFRTQDLSFNGKGAKPQAAQLEAGVTFMAFEKPASVALGYQWSKEALALNLPSQRISGVFNISLWKDTVESLEYRHDIDYKTNQYANGAAPAGSGGNANTVGTGKSADSVLAQIGVYF</sequence>
<organism evidence="3 4">
    <name type="scientific">Legionella oakridgensis</name>
    <dbReference type="NCBI Taxonomy" id="29423"/>
    <lineage>
        <taxon>Bacteria</taxon>
        <taxon>Pseudomonadati</taxon>
        <taxon>Pseudomonadota</taxon>
        <taxon>Gammaproteobacteria</taxon>
        <taxon>Legionellales</taxon>
        <taxon>Legionellaceae</taxon>
        <taxon>Legionella</taxon>
    </lineage>
</organism>
<evidence type="ECO:0000313" key="3">
    <source>
        <dbReference type="EMBL" id="KTD38225.1"/>
    </source>
</evidence>
<evidence type="ECO:0000256" key="1">
    <source>
        <dbReference type="SAM" id="MobiDB-lite"/>
    </source>
</evidence>
<evidence type="ECO:0000313" key="4">
    <source>
        <dbReference type="Proteomes" id="UP000054858"/>
    </source>
</evidence>
<dbReference type="NCBIfam" id="NF033652">
    <property type="entry name" value="LbtU_sider_porin"/>
    <property type="match status" value="1"/>
</dbReference>
<proteinExistence type="predicted"/>
<evidence type="ECO:0000256" key="2">
    <source>
        <dbReference type="SAM" id="SignalP"/>
    </source>
</evidence>
<feature type="signal peptide" evidence="2">
    <location>
        <begin position="1"/>
        <end position="19"/>
    </location>
</feature>
<dbReference type="EMBL" id="LNYP01000029">
    <property type="protein sequence ID" value="KTD38225.1"/>
    <property type="molecule type" value="Genomic_DNA"/>
</dbReference>
<keyword evidence="2" id="KW-0732">Signal</keyword>
<dbReference type="RefSeq" id="WP_025384686.1">
    <property type="nucleotide sequence ID" value="NZ_LCUA01000003.1"/>
</dbReference>
<reference evidence="3 4" key="1">
    <citation type="submission" date="2015-11" db="EMBL/GenBank/DDBJ databases">
        <title>Genomic analysis of 38 Legionella species identifies large and diverse effector repertoires.</title>
        <authorList>
            <person name="Burstein D."/>
            <person name="Amaro F."/>
            <person name="Zusman T."/>
            <person name="Lifshitz Z."/>
            <person name="Cohen O."/>
            <person name="Gilbert J.A."/>
            <person name="Pupko T."/>
            <person name="Shuman H.A."/>
            <person name="Segal G."/>
        </authorList>
    </citation>
    <scope>NUCLEOTIDE SEQUENCE [LARGE SCALE GENOMIC DNA]</scope>
    <source>
        <strain evidence="3 4">Oak Ridge-10</strain>
    </source>
</reference>
<gene>
    <name evidence="3" type="ORF">Loak_1901</name>
</gene>
<dbReference type="Proteomes" id="UP000054858">
    <property type="component" value="Unassembled WGS sequence"/>
</dbReference>
<comment type="caution">
    <text evidence="3">The sequence shown here is derived from an EMBL/GenBank/DDBJ whole genome shotgun (WGS) entry which is preliminary data.</text>
</comment>
<name>A0A0W0X0X8_9GAMM</name>
<feature type="region of interest" description="Disordered" evidence="1">
    <location>
        <begin position="53"/>
        <end position="89"/>
    </location>
</feature>
<dbReference type="PATRIC" id="fig|29423.5.peg.1993"/>
<dbReference type="AlphaFoldDB" id="A0A0W0X0X8"/>
<accession>A0A0W0X0X8</accession>
<feature type="chain" id="PRO_5006916041" evidence="2">
    <location>
        <begin position="20"/>
        <end position="543"/>
    </location>
</feature>
<protein>
    <submittedName>
        <fullName evidence="3">Coiled-coil protein</fullName>
    </submittedName>
</protein>
<dbReference type="CDD" id="cd14686">
    <property type="entry name" value="bZIP"/>
    <property type="match status" value="1"/>
</dbReference>